<evidence type="ECO:0000256" key="1">
    <source>
        <dbReference type="ARBA" id="ARBA00001946"/>
    </source>
</evidence>
<keyword evidence="5 6" id="KW-0460">Magnesium</keyword>
<dbReference type="PANTHER" id="PTHR43200:SF6">
    <property type="entry name" value="3'(2'),5'-BISPHOSPHATE NUCLEOTIDASE"/>
    <property type="match status" value="1"/>
</dbReference>
<evidence type="ECO:0000256" key="5">
    <source>
        <dbReference type="ARBA" id="ARBA00022842"/>
    </source>
</evidence>
<dbReference type="InterPro" id="IPR051090">
    <property type="entry name" value="Inositol_monoP_superfamily"/>
</dbReference>
<evidence type="ECO:0000313" key="7">
    <source>
        <dbReference type="EMBL" id="OOL19547.1"/>
    </source>
</evidence>
<feature type="binding site" evidence="6">
    <location>
        <position position="70"/>
    </location>
    <ligand>
        <name>Mg(2+)</name>
        <dbReference type="ChEBI" id="CHEBI:18420"/>
        <label>1</label>
        <note>catalytic</note>
    </ligand>
</feature>
<evidence type="ECO:0000313" key="8">
    <source>
        <dbReference type="Proteomes" id="UP000200980"/>
    </source>
</evidence>
<dbReference type="Gene3D" id="3.40.190.80">
    <property type="match status" value="1"/>
</dbReference>
<dbReference type="RefSeq" id="WP_077395356.1">
    <property type="nucleotide sequence ID" value="NZ_JATM01000001.1"/>
</dbReference>
<dbReference type="AlphaFoldDB" id="A0A1S8GR63"/>
<keyword evidence="3 6" id="KW-0479">Metal-binding</keyword>
<comment type="cofactor">
    <cofactor evidence="1 6">
        <name>Mg(2+)</name>
        <dbReference type="ChEBI" id="CHEBI:18420"/>
    </cofactor>
</comment>
<dbReference type="EMBL" id="JATM01000001">
    <property type="protein sequence ID" value="OOL19547.1"/>
    <property type="molecule type" value="Genomic_DNA"/>
</dbReference>
<organism evidence="7 8">
    <name type="scientific">Bombella intestini</name>
    <dbReference type="NCBI Taxonomy" id="1539051"/>
    <lineage>
        <taxon>Bacteria</taxon>
        <taxon>Pseudomonadati</taxon>
        <taxon>Pseudomonadota</taxon>
        <taxon>Alphaproteobacteria</taxon>
        <taxon>Acetobacterales</taxon>
        <taxon>Acetobacteraceae</taxon>
        <taxon>Bombella</taxon>
    </lineage>
</organism>
<keyword evidence="4" id="KW-0378">Hydrolase</keyword>
<dbReference type="GO" id="GO:0000105">
    <property type="term" value="P:L-histidine biosynthetic process"/>
    <property type="evidence" value="ECO:0007669"/>
    <property type="project" value="TreeGrafter"/>
</dbReference>
<evidence type="ECO:0000256" key="4">
    <source>
        <dbReference type="ARBA" id="ARBA00022801"/>
    </source>
</evidence>
<reference evidence="7 8" key="1">
    <citation type="journal article" date="2016" name="PLoS ONE">
        <title>Whole-Genome Sequence Analysis of Bombella intestini LMG 28161T, a Novel Acetic Acid Bacterium Isolated from the Crop of a Red-Tailed Bumble Bee, Bombus lapidarius.</title>
        <authorList>
            <person name="Li L."/>
            <person name="Illeghems K."/>
            <person name="Van Kerrebroeck S."/>
            <person name="Borremans W."/>
            <person name="Cleenwerck I."/>
            <person name="Smagghe G."/>
            <person name="De Vuyst L."/>
            <person name="Vandamme P."/>
        </authorList>
    </citation>
    <scope>NUCLEOTIDE SEQUENCE [LARGE SCALE GENOMIC DNA]</scope>
    <source>
        <strain evidence="7 8">R-52487</strain>
    </source>
</reference>
<feature type="binding site" evidence="6">
    <location>
        <position position="90"/>
    </location>
    <ligand>
        <name>Mg(2+)</name>
        <dbReference type="ChEBI" id="CHEBI:18420"/>
        <label>2</label>
    </ligand>
</feature>
<protein>
    <submittedName>
        <fullName evidence="7">Histidinol phosphate phosphatase</fullName>
    </submittedName>
</protein>
<name>A0A1S8GR63_9PROT</name>
<dbReference type="PROSITE" id="PS00629">
    <property type="entry name" value="IMP_1"/>
    <property type="match status" value="1"/>
</dbReference>
<accession>A0A1S8GR63</accession>
<gene>
    <name evidence="7" type="ORF">AL01_00720</name>
</gene>
<dbReference type="SUPFAM" id="SSF56655">
    <property type="entry name" value="Carbohydrate phosphatase"/>
    <property type="match status" value="1"/>
</dbReference>
<dbReference type="Pfam" id="PF00459">
    <property type="entry name" value="Inositol_P"/>
    <property type="match status" value="1"/>
</dbReference>
<sequence length="264" mass="28782">MSRSNLSSYLALAQHCADAARRVILPYFRQSLTIISKEDDSPVTRADREAESAMRAILEEHTPHHAILGEEAGASGALGKDWLWVLDPIDGTRSFVTGRPSFTTLVSLFHEGRPVLGLIDQPVTNERWLGLAGEPSRYIAPHLPGTIGTRQDVPLREAELSCTAPEIFRPVQFQQFQRLQKKVRRTSWGGDAYAYGLLALGQIDLIAEDTLKPWDWGPLSPIITGAGGSLTDWSGAPLTLESEGAILACANATLRDEAIQALSS</sequence>
<dbReference type="GO" id="GO:0046872">
    <property type="term" value="F:metal ion binding"/>
    <property type="evidence" value="ECO:0007669"/>
    <property type="project" value="UniProtKB-KW"/>
</dbReference>
<evidence type="ECO:0000256" key="2">
    <source>
        <dbReference type="ARBA" id="ARBA00009759"/>
    </source>
</evidence>
<dbReference type="CDD" id="cd01641">
    <property type="entry name" value="Bacterial_IMPase_like_1"/>
    <property type="match status" value="1"/>
</dbReference>
<evidence type="ECO:0000256" key="3">
    <source>
        <dbReference type="ARBA" id="ARBA00022723"/>
    </source>
</evidence>
<feature type="binding site" evidence="6">
    <location>
        <position position="215"/>
    </location>
    <ligand>
        <name>Mg(2+)</name>
        <dbReference type="ChEBI" id="CHEBI:18420"/>
        <label>1</label>
        <note>catalytic</note>
    </ligand>
</feature>
<dbReference type="PRINTS" id="PR00377">
    <property type="entry name" value="IMPHPHTASES"/>
</dbReference>
<comment type="caution">
    <text evidence="7">The sequence shown here is derived from an EMBL/GenBank/DDBJ whole genome shotgun (WGS) entry which is preliminary data.</text>
</comment>
<evidence type="ECO:0000256" key="6">
    <source>
        <dbReference type="PIRSR" id="PIRSR600760-2"/>
    </source>
</evidence>
<proteinExistence type="inferred from homology"/>
<dbReference type="Gene3D" id="3.30.540.10">
    <property type="entry name" value="Fructose-1,6-Bisphosphatase, subunit A, domain 1"/>
    <property type="match status" value="1"/>
</dbReference>
<dbReference type="InterPro" id="IPR000760">
    <property type="entry name" value="Inositol_monophosphatase-like"/>
</dbReference>
<comment type="similarity">
    <text evidence="2">Belongs to the inositol monophosphatase superfamily.</text>
</comment>
<dbReference type="PANTHER" id="PTHR43200">
    <property type="entry name" value="PHOSPHATASE"/>
    <property type="match status" value="1"/>
</dbReference>
<keyword evidence="8" id="KW-1185">Reference proteome</keyword>
<dbReference type="Proteomes" id="UP000200980">
    <property type="component" value="Unassembled WGS sequence"/>
</dbReference>
<feature type="binding site" evidence="6">
    <location>
        <position position="89"/>
    </location>
    <ligand>
        <name>Mg(2+)</name>
        <dbReference type="ChEBI" id="CHEBI:18420"/>
        <label>1</label>
        <note>catalytic</note>
    </ligand>
</feature>
<feature type="binding site" evidence="6">
    <location>
        <position position="87"/>
    </location>
    <ligand>
        <name>Mg(2+)</name>
        <dbReference type="ChEBI" id="CHEBI:18420"/>
        <label>1</label>
        <note>catalytic</note>
    </ligand>
</feature>
<dbReference type="STRING" id="1539051.AL01_00720"/>
<dbReference type="OrthoDB" id="9785695at2"/>
<dbReference type="InterPro" id="IPR020583">
    <property type="entry name" value="Inositol_monoP_metal-BS"/>
</dbReference>
<dbReference type="GO" id="GO:0016791">
    <property type="term" value="F:phosphatase activity"/>
    <property type="evidence" value="ECO:0007669"/>
    <property type="project" value="UniProtKB-ARBA"/>
</dbReference>